<evidence type="ECO:0000313" key="7">
    <source>
        <dbReference type="Proteomes" id="UP001064632"/>
    </source>
</evidence>
<evidence type="ECO:0000313" key="6">
    <source>
        <dbReference type="EMBL" id="UXI69421.1"/>
    </source>
</evidence>
<dbReference type="NCBIfam" id="TIGR02999">
    <property type="entry name" value="Sig-70_X6"/>
    <property type="match status" value="1"/>
</dbReference>
<keyword evidence="3" id="KW-0731">Sigma factor</keyword>
<proteinExistence type="inferred from homology"/>
<organism evidence="6 7">
    <name type="scientific">Tahibacter amnicola</name>
    <dbReference type="NCBI Taxonomy" id="2976241"/>
    <lineage>
        <taxon>Bacteria</taxon>
        <taxon>Pseudomonadati</taxon>
        <taxon>Pseudomonadota</taxon>
        <taxon>Gammaproteobacteria</taxon>
        <taxon>Lysobacterales</taxon>
        <taxon>Rhodanobacteraceae</taxon>
        <taxon>Tahibacter</taxon>
    </lineage>
</organism>
<keyword evidence="2" id="KW-0805">Transcription regulation</keyword>
<keyword evidence="7" id="KW-1185">Reference proteome</keyword>
<dbReference type="InterPro" id="IPR039425">
    <property type="entry name" value="RNA_pol_sigma-70-like"/>
</dbReference>
<name>A0ABY6BIK3_9GAMM</name>
<dbReference type="InterPro" id="IPR053812">
    <property type="entry name" value="HTH_Sigma70_ECF-like"/>
</dbReference>
<dbReference type="Gene3D" id="1.10.10.10">
    <property type="entry name" value="Winged helix-like DNA-binding domain superfamily/Winged helix DNA-binding domain"/>
    <property type="match status" value="1"/>
</dbReference>
<accession>A0ABY6BIK3</accession>
<dbReference type="SUPFAM" id="SSF88659">
    <property type="entry name" value="Sigma3 and sigma4 domains of RNA polymerase sigma factors"/>
    <property type="match status" value="1"/>
</dbReference>
<keyword evidence="4" id="KW-0804">Transcription</keyword>
<dbReference type="InterPro" id="IPR014284">
    <property type="entry name" value="RNA_pol_sigma-70_dom"/>
</dbReference>
<dbReference type="InterPro" id="IPR011517">
    <property type="entry name" value="RNA_pol_sigma70_ECF-like"/>
</dbReference>
<dbReference type="Proteomes" id="UP001064632">
    <property type="component" value="Chromosome"/>
</dbReference>
<protein>
    <submittedName>
        <fullName evidence="6">ECF-type sigma factor</fullName>
    </submittedName>
</protein>
<evidence type="ECO:0000256" key="4">
    <source>
        <dbReference type="ARBA" id="ARBA00023163"/>
    </source>
</evidence>
<dbReference type="Pfam" id="PF07638">
    <property type="entry name" value="Sigma70_ECF"/>
    <property type="match status" value="1"/>
</dbReference>
<dbReference type="RefSeq" id="WP_261696376.1">
    <property type="nucleotide sequence ID" value="NZ_CP104694.1"/>
</dbReference>
<dbReference type="PANTHER" id="PTHR43133:SF39">
    <property type="entry name" value="SIMILAR TO RNA POLYMERASE SIGMA-E FACTOR"/>
    <property type="match status" value="1"/>
</dbReference>
<dbReference type="Gene3D" id="1.10.1740.10">
    <property type="match status" value="1"/>
</dbReference>
<dbReference type="NCBIfam" id="TIGR02937">
    <property type="entry name" value="sigma70-ECF"/>
    <property type="match status" value="1"/>
</dbReference>
<dbReference type="InterPro" id="IPR036388">
    <property type="entry name" value="WH-like_DNA-bd_sf"/>
</dbReference>
<dbReference type="EMBL" id="CP104694">
    <property type="protein sequence ID" value="UXI69421.1"/>
    <property type="molecule type" value="Genomic_DNA"/>
</dbReference>
<comment type="similarity">
    <text evidence="1">Belongs to the sigma-70 factor family. ECF subfamily.</text>
</comment>
<evidence type="ECO:0000256" key="1">
    <source>
        <dbReference type="ARBA" id="ARBA00010641"/>
    </source>
</evidence>
<sequence length="183" mass="20836">MEPGEFTQTLARCREGDTQAQQRLIELVYADLKQVARRHLGRNRWIGTLDTTALLHESYLRIAGDTPDVANRAHFLNLASRIMRQVICDHARKRLRQRAHAEVTPMDELSLAVAREAREVVAVDDALADLARTEPRQAQVVECRFFGGLSVEETAQALSISVRTVERDWTQARQWLAEHLVID</sequence>
<feature type="domain" description="RNA polymerase sigma-70 ECF-like HTH" evidence="5">
    <location>
        <begin position="4"/>
        <end position="180"/>
    </location>
</feature>
<dbReference type="InterPro" id="IPR013324">
    <property type="entry name" value="RNA_pol_sigma_r3/r4-like"/>
</dbReference>
<evidence type="ECO:0000256" key="2">
    <source>
        <dbReference type="ARBA" id="ARBA00023015"/>
    </source>
</evidence>
<evidence type="ECO:0000259" key="5">
    <source>
        <dbReference type="Pfam" id="PF07638"/>
    </source>
</evidence>
<dbReference type="InterPro" id="IPR013325">
    <property type="entry name" value="RNA_pol_sigma_r2"/>
</dbReference>
<reference evidence="6" key="1">
    <citation type="submission" date="2022-09" db="EMBL/GenBank/DDBJ databases">
        <title>Tahibacter sp. nov., isolated from a fresh water.</title>
        <authorList>
            <person name="Baek J.H."/>
            <person name="Lee J.K."/>
            <person name="Kim J.M."/>
            <person name="Jeon C.O."/>
        </authorList>
    </citation>
    <scope>NUCLEOTIDE SEQUENCE</scope>
    <source>
        <strain evidence="6">W38</strain>
    </source>
</reference>
<gene>
    <name evidence="6" type="ORF">N4264_07165</name>
</gene>
<dbReference type="PANTHER" id="PTHR43133">
    <property type="entry name" value="RNA POLYMERASE ECF-TYPE SIGMA FACTO"/>
    <property type="match status" value="1"/>
</dbReference>
<evidence type="ECO:0000256" key="3">
    <source>
        <dbReference type="ARBA" id="ARBA00023082"/>
    </source>
</evidence>
<dbReference type="SUPFAM" id="SSF88946">
    <property type="entry name" value="Sigma2 domain of RNA polymerase sigma factors"/>
    <property type="match status" value="1"/>
</dbReference>